<keyword evidence="2" id="KW-1185">Reference proteome</keyword>
<dbReference type="EMBL" id="CP015518">
    <property type="protein sequence ID" value="APG25684.1"/>
    <property type="molecule type" value="Genomic_DNA"/>
</dbReference>
<evidence type="ECO:0000313" key="2">
    <source>
        <dbReference type="Proteomes" id="UP000182264"/>
    </source>
</evidence>
<proteinExistence type="predicted"/>
<protein>
    <submittedName>
        <fullName evidence="1">Uncharacterized protein</fullName>
    </submittedName>
</protein>
<dbReference type="STRING" id="29542.A6070_06210"/>
<gene>
    <name evidence="1" type="ORF">A7E75_12185</name>
</gene>
<evidence type="ECO:0000313" key="1">
    <source>
        <dbReference type="EMBL" id="APG25684.1"/>
    </source>
</evidence>
<accession>A0A1L3GIE1</accession>
<dbReference type="Proteomes" id="UP000182264">
    <property type="component" value="Chromosome"/>
</dbReference>
<reference evidence="1 2" key="1">
    <citation type="journal article" date="2017" name="Genome Announc.">
        <title>Complete Genome Sequences of Two Acetylene-Fermenting Pelobacter acetylenicus Strains.</title>
        <authorList>
            <person name="Sutton J.M."/>
            <person name="Baesman S.M."/>
            <person name="Fierst J.L."/>
            <person name="Poret-Peterson A.T."/>
            <person name="Oremland R.S."/>
            <person name="Dunlap D.S."/>
            <person name="Akob D.M."/>
        </authorList>
    </citation>
    <scope>NUCLEOTIDE SEQUENCE [LARGE SCALE GENOMIC DNA]</scope>
    <source>
        <strain evidence="1 2">DSM 3247</strain>
    </source>
</reference>
<dbReference type="AlphaFoldDB" id="A0A1L3GIE1"/>
<name>A0A1L3GIE1_SYNAC</name>
<sequence>MSGYQGLWDNLDNILKPISRPFASRTRGAEFAEKNLALGFSEFSVALATARSGREMYIIVFV</sequence>
<dbReference type="KEGG" id="pace:A6070_06210"/>
<organism evidence="1 2">
    <name type="scientific">Syntrophotalea acetylenica</name>
    <name type="common">Pelobacter acetylenicus</name>
    <dbReference type="NCBI Taxonomy" id="29542"/>
    <lineage>
        <taxon>Bacteria</taxon>
        <taxon>Pseudomonadati</taxon>
        <taxon>Thermodesulfobacteriota</taxon>
        <taxon>Desulfuromonadia</taxon>
        <taxon>Desulfuromonadales</taxon>
        <taxon>Syntrophotaleaceae</taxon>
        <taxon>Syntrophotalea</taxon>
    </lineage>
</organism>